<comment type="caution">
    <text evidence="1">The sequence shown here is derived from an EMBL/GenBank/DDBJ whole genome shotgun (WGS) entry which is preliminary data.</text>
</comment>
<reference evidence="1" key="1">
    <citation type="journal article" date="2022" name="Int. J. Mol. Sci.">
        <title>Draft Genome of Tanacetum Coccineum: Genomic Comparison of Closely Related Tanacetum-Family Plants.</title>
        <authorList>
            <person name="Yamashiro T."/>
            <person name="Shiraishi A."/>
            <person name="Nakayama K."/>
            <person name="Satake H."/>
        </authorList>
    </citation>
    <scope>NUCLEOTIDE SEQUENCE</scope>
</reference>
<protein>
    <submittedName>
        <fullName evidence="1">Uncharacterized protein</fullName>
    </submittedName>
</protein>
<organism evidence="1 2">
    <name type="scientific">Tanacetum coccineum</name>
    <dbReference type="NCBI Taxonomy" id="301880"/>
    <lineage>
        <taxon>Eukaryota</taxon>
        <taxon>Viridiplantae</taxon>
        <taxon>Streptophyta</taxon>
        <taxon>Embryophyta</taxon>
        <taxon>Tracheophyta</taxon>
        <taxon>Spermatophyta</taxon>
        <taxon>Magnoliopsida</taxon>
        <taxon>eudicotyledons</taxon>
        <taxon>Gunneridae</taxon>
        <taxon>Pentapetalae</taxon>
        <taxon>asterids</taxon>
        <taxon>campanulids</taxon>
        <taxon>Asterales</taxon>
        <taxon>Asteraceae</taxon>
        <taxon>Asteroideae</taxon>
        <taxon>Anthemideae</taxon>
        <taxon>Anthemidinae</taxon>
        <taxon>Tanacetum</taxon>
    </lineage>
</organism>
<gene>
    <name evidence="1" type="ORF">Tco_0925054</name>
</gene>
<dbReference type="Proteomes" id="UP001151760">
    <property type="component" value="Unassembled WGS sequence"/>
</dbReference>
<evidence type="ECO:0000313" key="2">
    <source>
        <dbReference type="Proteomes" id="UP001151760"/>
    </source>
</evidence>
<proteinExistence type="predicted"/>
<sequence length="232" mass="26785">MSTSKTIQQSLTDARSENRPPMLERVGSYIPLAVDIQMISYIARGKTRKWLSQSTKWPLLFKEPSHYSSIIPRLQDSDMFTIPLLEDPTAICECVSLAKAYTYNSLSQQTIARALRLTTYKSSSRFKNSTPLDNTSTDNVIHLRGKRTYTLRNMSRAKPWRVRIRSISQMQCDWQNRLSRCNISLLMKQPDHFFFAIASRMASQALEELYISAKHILTWPEFNSADPNLQIN</sequence>
<dbReference type="EMBL" id="BQNB010014981">
    <property type="protein sequence ID" value="GJT34635.1"/>
    <property type="molecule type" value="Genomic_DNA"/>
</dbReference>
<accession>A0ABQ5D5S3</accession>
<evidence type="ECO:0000313" key="1">
    <source>
        <dbReference type="EMBL" id="GJT34635.1"/>
    </source>
</evidence>
<name>A0ABQ5D5S3_9ASTR</name>
<keyword evidence="2" id="KW-1185">Reference proteome</keyword>
<reference evidence="1" key="2">
    <citation type="submission" date="2022-01" db="EMBL/GenBank/DDBJ databases">
        <authorList>
            <person name="Yamashiro T."/>
            <person name="Shiraishi A."/>
            <person name="Satake H."/>
            <person name="Nakayama K."/>
        </authorList>
    </citation>
    <scope>NUCLEOTIDE SEQUENCE</scope>
</reference>